<evidence type="ECO:0000313" key="3">
    <source>
        <dbReference type="Proteomes" id="UP001415857"/>
    </source>
</evidence>
<keyword evidence="3" id="KW-1185">Reference proteome</keyword>
<dbReference type="InterPro" id="IPR050354">
    <property type="entry name" value="F-box/kelch-repeat_ARATH"/>
</dbReference>
<dbReference type="InterPro" id="IPR015915">
    <property type="entry name" value="Kelch-typ_b-propeller"/>
</dbReference>
<proteinExistence type="predicted"/>
<dbReference type="PANTHER" id="PTHR24414">
    <property type="entry name" value="F-BOX/KELCH-REPEAT PROTEIN SKIP4"/>
    <property type="match status" value="1"/>
</dbReference>
<dbReference type="AlphaFoldDB" id="A0AAP0S4E3"/>
<organism evidence="2 3">
    <name type="scientific">Liquidambar formosana</name>
    <name type="common">Formosan gum</name>
    <dbReference type="NCBI Taxonomy" id="63359"/>
    <lineage>
        <taxon>Eukaryota</taxon>
        <taxon>Viridiplantae</taxon>
        <taxon>Streptophyta</taxon>
        <taxon>Embryophyta</taxon>
        <taxon>Tracheophyta</taxon>
        <taxon>Spermatophyta</taxon>
        <taxon>Magnoliopsida</taxon>
        <taxon>eudicotyledons</taxon>
        <taxon>Gunneridae</taxon>
        <taxon>Pentapetalae</taxon>
        <taxon>Saxifragales</taxon>
        <taxon>Altingiaceae</taxon>
        <taxon>Liquidambar</taxon>
    </lineage>
</organism>
<gene>
    <name evidence="2" type="ORF">L1049_015149</name>
</gene>
<protein>
    <recommendedName>
        <fullName evidence="1">FKB95-like N-terminal Kelch domain-containing protein</fullName>
    </recommendedName>
</protein>
<dbReference type="Proteomes" id="UP001415857">
    <property type="component" value="Unassembled WGS sequence"/>
</dbReference>
<evidence type="ECO:0000259" key="1">
    <source>
        <dbReference type="Pfam" id="PF25210"/>
    </source>
</evidence>
<dbReference type="PANTHER" id="PTHR24414:SF23">
    <property type="entry name" value="F-BOX_KELCH-REPEAT PROTEIN SKIP6"/>
    <property type="match status" value="1"/>
</dbReference>
<accession>A0AAP0S4E3</accession>
<feature type="domain" description="FKB95-like N-terminal Kelch" evidence="1">
    <location>
        <begin position="7"/>
        <end position="154"/>
    </location>
</feature>
<dbReference type="Pfam" id="PF25210">
    <property type="entry name" value="Kelch_FKB95"/>
    <property type="match status" value="1"/>
</dbReference>
<comment type="caution">
    <text evidence="2">The sequence shown here is derived from an EMBL/GenBank/DDBJ whole genome shotgun (WGS) entry which is preliminary data.</text>
</comment>
<evidence type="ECO:0000313" key="2">
    <source>
        <dbReference type="EMBL" id="KAK9286745.1"/>
    </source>
</evidence>
<dbReference type="EMBL" id="JBBPBK010000004">
    <property type="protein sequence ID" value="KAK9286745.1"/>
    <property type="molecule type" value="Genomic_DNA"/>
</dbReference>
<dbReference type="Gene3D" id="2.120.10.80">
    <property type="entry name" value="Kelch-type beta propeller"/>
    <property type="match status" value="1"/>
</dbReference>
<dbReference type="SUPFAM" id="SSF117281">
    <property type="entry name" value="Kelch motif"/>
    <property type="match status" value="1"/>
</dbReference>
<name>A0AAP0S4E3_LIQFO</name>
<sequence length="177" mass="20238">MKGCELESYVAFGTVIYSIGDHGCMLDRVLCYDFTCPSNDRKNAPSMMKARCTPRAVVLDEKIYVMGGVEREGWKPWDMFFDSIEVFDPRLEKWELLHEIPSQLTTQPSKFFCVALESAKTILVGVPESNAVYVYDVMKKTWDVFPYEMDCFWVDGQPVVVGGWPNFVLVCTQTLCL</sequence>
<reference evidence="2 3" key="1">
    <citation type="journal article" date="2024" name="Plant J.">
        <title>Genome sequences and population genomics reveal climatic adaptation and genomic divergence between two closely related sweetgum species.</title>
        <authorList>
            <person name="Xu W.Q."/>
            <person name="Ren C.Q."/>
            <person name="Zhang X.Y."/>
            <person name="Comes H.P."/>
            <person name="Liu X.H."/>
            <person name="Li Y.G."/>
            <person name="Kettle C.J."/>
            <person name="Jalonen R."/>
            <person name="Gaisberger H."/>
            <person name="Ma Y.Z."/>
            <person name="Qiu Y.X."/>
        </authorList>
    </citation>
    <scope>NUCLEOTIDE SEQUENCE [LARGE SCALE GENOMIC DNA]</scope>
    <source>
        <strain evidence="2">Hangzhou</strain>
    </source>
</reference>
<dbReference type="InterPro" id="IPR057499">
    <property type="entry name" value="Kelch_FKB95"/>
</dbReference>